<evidence type="ECO:0000256" key="2">
    <source>
        <dbReference type="ARBA" id="ARBA00022723"/>
    </source>
</evidence>
<evidence type="ECO:0000256" key="3">
    <source>
        <dbReference type="ARBA" id="ARBA00023002"/>
    </source>
</evidence>
<keyword evidence="4 5" id="KW-0408">Iron</keyword>
<name>A0A2P1NRD8_PARPY</name>
<gene>
    <name evidence="7" type="primary">GA2ox3</name>
</gene>
<dbReference type="SMR" id="A0A2P1NRD8"/>
<dbReference type="GO" id="GO:0046872">
    <property type="term" value="F:metal ion binding"/>
    <property type="evidence" value="ECO:0007669"/>
    <property type="project" value="UniProtKB-KW"/>
</dbReference>
<dbReference type="InterPro" id="IPR044861">
    <property type="entry name" value="IPNS-like_FE2OG_OXY"/>
</dbReference>
<organism evidence="7">
    <name type="scientific">Paris polyphylla var. yunnanensis</name>
    <dbReference type="NCBI Taxonomy" id="221260"/>
    <lineage>
        <taxon>Eukaryota</taxon>
        <taxon>Viridiplantae</taxon>
        <taxon>Streptophyta</taxon>
        <taxon>Embryophyta</taxon>
        <taxon>Tracheophyta</taxon>
        <taxon>Spermatophyta</taxon>
        <taxon>Magnoliopsida</taxon>
        <taxon>Liliopsida</taxon>
        <taxon>Liliales</taxon>
        <taxon>Melanthiaceae</taxon>
        <taxon>Paris</taxon>
    </lineage>
</organism>
<dbReference type="InterPro" id="IPR027443">
    <property type="entry name" value="IPNS-like_sf"/>
</dbReference>
<dbReference type="AlphaFoldDB" id="A0A2P1NRD8"/>
<proteinExistence type="evidence at transcript level"/>
<dbReference type="Pfam" id="PF14226">
    <property type="entry name" value="DIOX_N"/>
    <property type="match status" value="1"/>
</dbReference>
<evidence type="ECO:0000259" key="6">
    <source>
        <dbReference type="PROSITE" id="PS51471"/>
    </source>
</evidence>
<feature type="domain" description="Fe2OG dioxygenase" evidence="6">
    <location>
        <begin position="181"/>
        <end position="280"/>
    </location>
</feature>
<keyword evidence="3 5" id="KW-0560">Oxidoreductase</keyword>
<dbReference type="InterPro" id="IPR005123">
    <property type="entry name" value="Oxoglu/Fe-dep_dioxygenase_dom"/>
</dbReference>
<dbReference type="Pfam" id="PF03171">
    <property type="entry name" value="2OG-FeII_Oxy"/>
    <property type="match status" value="1"/>
</dbReference>
<dbReference type="PANTHER" id="PTHR47990">
    <property type="entry name" value="2-OXOGLUTARATE (2OG) AND FE(II)-DEPENDENT OXYGENASE SUPERFAMILY PROTEIN-RELATED"/>
    <property type="match status" value="1"/>
</dbReference>
<dbReference type="Gene3D" id="2.60.120.330">
    <property type="entry name" value="B-lactam Antibiotic, Isopenicillin N Synthase, Chain"/>
    <property type="match status" value="1"/>
</dbReference>
<accession>A0A2P1NRD8</accession>
<dbReference type="InterPro" id="IPR026992">
    <property type="entry name" value="DIOX_N"/>
</dbReference>
<evidence type="ECO:0000256" key="1">
    <source>
        <dbReference type="ARBA" id="ARBA00001961"/>
    </source>
</evidence>
<evidence type="ECO:0000256" key="5">
    <source>
        <dbReference type="RuleBase" id="RU003682"/>
    </source>
</evidence>
<evidence type="ECO:0000256" key="4">
    <source>
        <dbReference type="ARBA" id="ARBA00023004"/>
    </source>
</evidence>
<evidence type="ECO:0000313" key="7">
    <source>
        <dbReference type="EMBL" id="AVP71906.1"/>
    </source>
</evidence>
<dbReference type="SUPFAM" id="SSF51197">
    <property type="entry name" value="Clavaminate synthase-like"/>
    <property type="match status" value="1"/>
</dbReference>
<protein>
    <submittedName>
        <fullName evidence="7">GA2ox3</fullName>
    </submittedName>
</protein>
<sequence length="325" mass="36612">MTDSNPPLFSKYKALLDIRPSIDYPTAVADECNLPLIDLSSLRTDKARACKRAIAVAASEWGFFQLVNHGISRELQDRIRAVQVDIFQHPFAWKTTERLLDFSNGSYRWGTPTATSLPQLSWSEAYHLPLTPSAVEAKDSTRHTIEEFAVAMSRLAHQLAQILAEELGYEGGYFKESCNCDTCYLRLNHYPPCAVSGQVFGLTQHTDSDFLTVLFQDQVGGLQLMKGGRWNSVKPNLDALIINIGDLFQAWSNGVYKSVEHRVVANPKLERFSVAYFLCPSYDTMVQSYANPSIYKTFTFGEYRQKVMEDVKLIGTKVGLPRFLA</sequence>
<dbReference type="GO" id="GO:0016491">
    <property type="term" value="F:oxidoreductase activity"/>
    <property type="evidence" value="ECO:0007669"/>
    <property type="project" value="UniProtKB-KW"/>
</dbReference>
<dbReference type="InterPro" id="IPR050231">
    <property type="entry name" value="Iron_ascorbate_oxido_reductase"/>
</dbReference>
<comment type="similarity">
    <text evidence="5">Belongs to the iron/ascorbate-dependent oxidoreductase family.</text>
</comment>
<dbReference type="EMBL" id="KY921591">
    <property type="protein sequence ID" value="AVP71906.1"/>
    <property type="molecule type" value="mRNA"/>
</dbReference>
<comment type="cofactor">
    <cofactor evidence="1">
        <name>L-ascorbate</name>
        <dbReference type="ChEBI" id="CHEBI:38290"/>
    </cofactor>
</comment>
<dbReference type="PROSITE" id="PS51471">
    <property type="entry name" value="FE2OG_OXY"/>
    <property type="match status" value="1"/>
</dbReference>
<keyword evidence="2 5" id="KW-0479">Metal-binding</keyword>
<reference evidence="7" key="1">
    <citation type="submission" date="2017-04" db="EMBL/GenBank/DDBJ databases">
        <authorList>
            <person name="Afonso C.L."/>
            <person name="Miller P.J."/>
            <person name="Scott M.A."/>
            <person name="Spackman E."/>
            <person name="Goraichik I."/>
            <person name="Dimitrov K.M."/>
            <person name="Suarez D.L."/>
            <person name="Swayne D.E."/>
        </authorList>
    </citation>
    <scope>NUCLEOTIDE SEQUENCE</scope>
</reference>